<organism evidence="2 3">
    <name type="scientific">Arthrobacter hankyongi</name>
    <dbReference type="NCBI Taxonomy" id="2904801"/>
    <lineage>
        <taxon>Bacteria</taxon>
        <taxon>Bacillati</taxon>
        <taxon>Actinomycetota</taxon>
        <taxon>Actinomycetes</taxon>
        <taxon>Micrococcales</taxon>
        <taxon>Micrococcaceae</taxon>
        <taxon>Arthrobacter</taxon>
    </lineage>
</organism>
<proteinExistence type="predicted"/>
<evidence type="ECO:0000313" key="2">
    <source>
        <dbReference type="EMBL" id="MCG2623580.1"/>
    </source>
</evidence>
<dbReference type="Pfam" id="PF08378">
    <property type="entry name" value="NERD"/>
    <property type="match status" value="1"/>
</dbReference>
<dbReference type="InterPro" id="IPR011528">
    <property type="entry name" value="NERD"/>
</dbReference>
<dbReference type="PANTHER" id="PTHR11070:SF2">
    <property type="entry name" value="ATP-DEPENDENT DNA HELICASE SRS2"/>
    <property type="match status" value="1"/>
</dbReference>
<dbReference type="InterPro" id="IPR000212">
    <property type="entry name" value="DNA_helicase_UvrD/REP"/>
</dbReference>
<dbReference type="SUPFAM" id="SSF52540">
    <property type="entry name" value="P-loop containing nucleoside triphosphate hydrolases"/>
    <property type="match status" value="1"/>
</dbReference>
<dbReference type="Proteomes" id="UP001165368">
    <property type="component" value="Unassembled WGS sequence"/>
</dbReference>
<gene>
    <name evidence="2" type="ORF">LVY72_16910</name>
</gene>
<name>A0ABS9LA82_9MICC</name>
<sequence length="559" mass="62661">MPRCIPERPEFGPERHAERDVWEALVRQLPPDAILMHSVNLNENGREREIDLLVLWPQVGVAAIEVKGGRVSFEAGRWYQQSNGTKHQLQDPVTQVQDARHMLQRYLGVNLGPRNEGRFAHLLAFPYTPVPSGWDIPGCSRSMIIDRDDLGRAAEAIRGALNVYGDGEGDIDQDALDRMATEVLRDLPGALGPQAVAAEHEARSEQLTRDQSRILDLLRYQKRAKIIGGAGSGKTWLALELSRRLAGQGKRVALLCFGRGLARYFTQVTGSWKASERPAHVGMFHDLPLRWGVHHPLDPRMLTDDYYNRRLPRTLMHRARRQDRSELFDVIVVDEGQDFESIWWEAILLCLKDPAEGGLFVFSDDSQRIFDRKGNPPIAADPFVLGENIRNTKQIAALCGSLSEELTTPRGLSGAKVRLVEAAVAEVIDRADDVVAHLTEAEGWAPGQVALLTTKRRHPEQLRILDQRGWDGYWNSYFNDDAVMYGNVLGFKGLERTVVVLAVNGFADPARAREVLYAGLSRARSQLVVVGPRQLLEEVGGPGVAYRLDEAERWDPPRR</sequence>
<protein>
    <submittedName>
        <fullName evidence="2">NERD domain-containing protein</fullName>
    </submittedName>
</protein>
<accession>A0ABS9LA82</accession>
<dbReference type="EMBL" id="JAKLTQ010000015">
    <property type="protein sequence ID" value="MCG2623580.1"/>
    <property type="molecule type" value="Genomic_DNA"/>
</dbReference>
<dbReference type="PANTHER" id="PTHR11070">
    <property type="entry name" value="UVRD / RECB / PCRA DNA HELICASE FAMILY MEMBER"/>
    <property type="match status" value="1"/>
</dbReference>
<dbReference type="InterPro" id="IPR027417">
    <property type="entry name" value="P-loop_NTPase"/>
</dbReference>
<evidence type="ECO:0000313" key="3">
    <source>
        <dbReference type="Proteomes" id="UP001165368"/>
    </source>
</evidence>
<keyword evidence="3" id="KW-1185">Reference proteome</keyword>
<reference evidence="2" key="1">
    <citation type="submission" date="2022-01" db="EMBL/GenBank/DDBJ databases">
        <authorList>
            <person name="Jo J.-H."/>
            <person name="Im W.-T."/>
        </authorList>
    </citation>
    <scope>NUCLEOTIDE SEQUENCE</scope>
    <source>
        <strain evidence="2">I2-34</strain>
    </source>
</reference>
<dbReference type="Gene3D" id="3.40.50.300">
    <property type="entry name" value="P-loop containing nucleotide triphosphate hydrolases"/>
    <property type="match status" value="2"/>
</dbReference>
<dbReference type="RefSeq" id="WP_237823036.1">
    <property type="nucleotide sequence ID" value="NZ_JAKLTQ010000015.1"/>
</dbReference>
<comment type="caution">
    <text evidence="2">The sequence shown here is derived from an EMBL/GenBank/DDBJ whole genome shotgun (WGS) entry which is preliminary data.</text>
</comment>
<feature type="domain" description="NERD" evidence="1">
    <location>
        <begin position="16"/>
        <end position="112"/>
    </location>
</feature>
<evidence type="ECO:0000259" key="1">
    <source>
        <dbReference type="Pfam" id="PF08378"/>
    </source>
</evidence>